<name>C5CJL1_VARPS</name>
<proteinExistence type="predicted"/>
<reference evidence="2" key="1">
    <citation type="submission" date="2009-06" db="EMBL/GenBank/DDBJ databases">
        <title>Complete sequence of chromosome 1 of Variovorax paradoxus S110.</title>
        <authorList>
            <consortium name="US DOE Joint Genome Institute"/>
            <person name="Lucas S."/>
            <person name="Copeland A."/>
            <person name="Lapidus A."/>
            <person name="Glavina del Rio T."/>
            <person name="Tice H."/>
            <person name="Bruce D."/>
            <person name="Goodwin L."/>
            <person name="Pitluck S."/>
            <person name="Chertkov O."/>
            <person name="Brettin T."/>
            <person name="Detter J.C."/>
            <person name="Han C."/>
            <person name="Larimer F."/>
            <person name="Land M."/>
            <person name="Hauser L."/>
            <person name="Kyrpides N."/>
            <person name="Ovchinnikova G."/>
            <person name="Orwin P."/>
            <person name="Leadbetter J.R."/>
            <person name="Spain J.C."/>
            <person name="Han J.I."/>
        </authorList>
    </citation>
    <scope>NUCLEOTIDE SEQUENCE</scope>
    <source>
        <strain evidence="2">S110</strain>
    </source>
</reference>
<organism evidence="2">
    <name type="scientific">Variovorax paradoxus (strain S110)</name>
    <dbReference type="NCBI Taxonomy" id="543728"/>
    <lineage>
        <taxon>Bacteria</taxon>
        <taxon>Pseudomonadati</taxon>
        <taxon>Pseudomonadota</taxon>
        <taxon>Betaproteobacteria</taxon>
        <taxon>Burkholderiales</taxon>
        <taxon>Comamonadaceae</taxon>
        <taxon>Variovorax</taxon>
    </lineage>
</organism>
<dbReference type="AlphaFoldDB" id="C5CJL1"/>
<feature type="region of interest" description="Disordered" evidence="1">
    <location>
        <begin position="247"/>
        <end position="277"/>
    </location>
</feature>
<gene>
    <name evidence="2" type="ordered locus">Vapar_2438</name>
</gene>
<dbReference type="STRING" id="543728.Vapar_2438"/>
<evidence type="ECO:0000256" key="1">
    <source>
        <dbReference type="SAM" id="MobiDB-lite"/>
    </source>
</evidence>
<dbReference type="eggNOG" id="ENOG50327XW">
    <property type="taxonomic scope" value="Bacteria"/>
</dbReference>
<dbReference type="HOGENOM" id="CLU_681430_0_0_4"/>
<dbReference type="EMBL" id="CP001635">
    <property type="protein sequence ID" value="ACS19064.1"/>
    <property type="molecule type" value="Genomic_DNA"/>
</dbReference>
<sequence>MNQVLEKPSTAIAEYSPTAAALADLRARLSGVAYDLSTGKGMEVAKKDRAEVRSLRTALEAKRVELKAPALERSRLIDAEAKALTAELLALEQPIDGQIKAEEARKAAEKAAREEAERKAVAVIRERIDGFRHIAVTAAGLPSEAIQSLIDGLRVVEITLEEFGDYAGEAVQVKQQTLDRLDLMLDQVQEHEAEQARMKAEREELARVRAEQEAREAAERARVAAEQKAAAEKLAAERAAFEKEQAAARAEAKKREDADRARRDEEDRLAREARAAEDKRIADARAALEAEQRAARQAEEAKAAAERKAAQDKADAEAAAERKRLDDEAAEARRIADEKRKAEADELEKERRAFLHEQRRIEAMHKAAPAMLGALQVVAATPRIPKEIMAVVTDAIALATGEVA</sequence>
<feature type="region of interest" description="Disordered" evidence="1">
    <location>
        <begin position="292"/>
        <end position="346"/>
    </location>
</feature>
<dbReference type="KEGG" id="vap:Vapar_2438"/>
<evidence type="ECO:0000313" key="2">
    <source>
        <dbReference type="EMBL" id="ACS19064.1"/>
    </source>
</evidence>
<accession>C5CJL1</accession>
<protein>
    <submittedName>
        <fullName evidence="2">Uncharacterized protein</fullName>
    </submittedName>
</protein>